<feature type="compositionally biased region" description="Polar residues" evidence="1">
    <location>
        <begin position="98"/>
        <end position="109"/>
    </location>
</feature>
<evidence type="ECO:0000313" key="4">
    <source>
        <dbReference type="Proteomes" id="UP000515811"/>
    </source>
</evidence>
<dbReference type="Pfam" id="PF07484">
    <property type="entry name" value="Collar"/>
    <property type="match status" value="1"/>
</dbReference>
<evidence type="ECO:0000313" key="3">
    <source>
        <dbReference type="EMBL" id="QNN59029.1"/>
    </source>
</evidence>
<evidence type="ECO:0000256" key="1">
    <source>
        <dbReference type="SAM" id="MobiDB-lite"/>
    </source>
</evidence>
<dbReference type="SUPFAM" id="SSF88874">
    <property type="entry name" value="Receptor-binding domain of short tail fibre protein gp12"/>
    <property type="match status" value="1"/>
</dbReference>
<dbReference type="EMBL" id="CP060714">
    <property type="protein sequence ID" value="QNN59029.1"/>
    <property type="molecule type" value="Genomic_DNA"/>
</dbReference>
<evidence type="ECO:0000259" key="2">
    <source>
        <dbReference type="Pfam" id="PF07484"/>
    </source>
</evidence>
<dbReference type="Proteomes" id="UP000515811">
    <property type="component" value="Chromosome"/>
</dbReference>
<dbReference type="InterPro" id="IPR011083">
    <property type="entry name" value="Phage_tail_collar_dom"/>
</dbReference>
<dbReference type="InterPro" id="IPR037053">
    <property type="entry name" value="Phage_tail_collar_dom_sf"/>
</dbReference>
<dbReference type="AlphaFoldDB" id="A0A7G9RTV4"/>
<keyword evidence="4" id="KW-1185">Reference proteome</keyword>
<name>A0A7G9RTV4_9BURK</name>
<proteinExistence type="predicted"/>
<protein>
    <submittedName>
        <fullName evidence="3">Phage tail protein</fullName>
    </submittedName>
</protein>
<gene>
    <name evidence="3" type="ORF">H9K76_09665</name>
</gene>
<feature type="region of interest" description="Disordered" evidence="1">
    <location>
        <begin position="98"/>
        <end position="122"/>
    </location>
</feature>
<dbReference type="Gene3D" id="3.90.1340.10">
    <property type="entry name" value="Phage tail collar domain"/>
    <property type="match status" value="1"/>
</dbReference>
<reference evidence="3 4" key="1">
    <citation type="submission" date="2020-08" db="EMBL/GenBank/DDBJ databases">
        <title>Genome sequence of Diaphorobacter ruginosibacter DSM 27467T.</title>
        <authorList>
            <person name="Hyun D.-W."/>
            <person name="Bae J.-W."/>
        </authorList>
    </citation>
    <scope>NUCLEOTIDE SEQUENCE [LARGE SCALE GENOMIC DNA]</scope>
    <source>
        <strain evidence="3 4">DSM 27467</strain>
    </source>
</reference>
<dbReference type="KEGG" id="drg:H9K76_09665"/>
<sequence length="165" mass="17302">MAEPFLGEIRIASFEFAPKGWALCNGQFLPINQNQGLFSLLGTNFGGDGRVTFALPDLRGRMPLSFGGPYVIGQQGGSESHTIRLQELPEHTHMVTASANTGNRSSPSGNLPAASHGAYAPGPDASLAPASVTNAFGTAQPHNNMPPYLALNFIIALVGIFPSPN</sequence>
<dbReference type="RefSeq" id="WP_187599897.1">
    <property type="nucleotide sequence ID" value="NZ_CP060714.1"/>
</dbReference>
<organism evidence="3 4">
    <name type="scientific">Diaphorobacter ruginosibacter</name>
    <dbReference type="NCBI Taxonomy" id="1715720"/>
    <lineage>
        <taxon>Bacteria</taxon>
        <taxon>Pseudomonadati</taxon>
        <taxon>Pseudomonadota</taxon>
        <taxon>Betaproteobacteria</taxon>
        <taxon>Burkholderiales</taxon>
        <taxon>Comamonadaceae</taxon>
        <taxon>Diaphorobacter</taxon>
    </lineage>
</organism>
<feature type="domain" description="Phage tail collar" evidence="2">
    <location>
        <begin position="7"/>
        <end position="63"/>
    </location>
</feature>
<accession>A0A7G9RTV4</accession>